<gene>
    <name evidence="1" type="ORF">RJ640_029604</name>
</gene>
<comment type="caution">
    <text evidence="1">The sequence shown here is derived from an EMBL/GenBank/DDBJ whole genome shotgun (WGS) entry which is preliminary data.</text>
</comment>
<reference evidence="1" key="1">
    <citation type="submission" date="2022-12" db="EMBL/GenBank/DDBJ databases">
        <title>Draft genome assemblies for two species of Escallonia (Escalloniales).</title>
        <authorList>
            <person name="Chanderbali A."/>
            <person name="Dervinis C."/>
            <person name="Anghel I."/>
            <person name="Soltis D."/>
            <person name="Soltis P."/>
            <person name="Zapata F."/>
        </authorList>
    </citation>
    <scope>NUCLEOTIDE SEQUENCE</scope>
    <source>
        <strain evidence="1">UCBG92.1500</strain>
        <tissue evidence="1">Leaf</tissue>
    </source>
</reference>
<name>A0AA88USI6_9ASTE</name>
<keyword evidence="2" id="KW-1185">Reference proteome</keyword>
<dbReference type="Proteomes" id="UP001187471">
    <property type="component" value="Unassembled WGS sequence"/>
</dbReference>
<protein>
    <submittedName>
        <fullName evidence="1">Uncharacterized protein</fullName>
    </submittedName>
</protein>
<evidence type="ECO:0000313" key="1">
    <source>
        <dbReference type="EMBL" id="KAK2995879.1"/>
    </source>
</evidence>
<evidence type="ECO:0000313" key="2">
    <source>
        <dbReference type="Proteomes" id="UP001187471"/>
    </source>
</evidence>
<proteinExistence type="predicted"/>
<dbReference type="EMBL" id="JAVXUO010000047">
    <property type="protein sequence ID" value="KAK2995879.1"/>
    <property type="molecule type" value="Genomic_DNA"/>
</dbReference>
<accession>A0AA88USI6</accession>
<organism evidence="1 2">
    <name type="scientific">Escallonia rubra</name>
    <dbReference type="NCBI Taxonomy" id="112253"/>
    <lineage>
        <taxon>Eukaryota</taxon>
        <taxon>Viridiplantae</taxon>
        <taxon>Streptophyta</taxon>
        <taxon>Embryophyta</taxon>
        <taxon>Tracheophyta</taxon>
        <taxon>Spermatophyta</taxon>
        <taxon>Magnoliopsida</taxon>
        <taxon>eudicotyledons</taxon>
        <taxon>Gunneridae</taxon>
        <taxon>Pentapetalae</taxon>
        <taxon>asterids</taxon>
        <taxon>campanulids</taxon>
        <taxon>Escalloniales</taxon>
        <taxon>Escalloniaceae</taxon>
        <taxon>Escallonia</taxon>
    </lineage>
</organism>
<dbReference type="AlphaFoldDB" id="A0AA88USI6"/>
<sequence length="101" mass="10933">MAAATMALSLGTTTPTSSVYLLLMIELYNSIVGKEGPDGEEEALKAYKAAREESDLAADEAEGDEVSSALVDRVDAMLQNLEKEIDAVDAKIGDRWRILDR</sequence>